<name>A0A383D9J4_9ZZZZ</name>
<evidence type="ECO:0000313" key="1">
    <source>
        <dbReference type="EMBL" id="SVE40970.1"/>
    </source>
</evidence>
<accession>A0A383D9J4</accession>
<protein>
    <recommendedName>
        <fullName evidence="2">AB hydrolase-1 domain-containing protein</fullName>
    </recommendedName>
</protein>
<sequence>MNTVFNAPKEKADLTSMHARVKTPILGELLVEVIFNPFEQLARVQGDPNSWSEDVVSIYSKPVLESGNPKATLSMMRMVPDGPDHPNALAMRDIEKYVDTLQIPAEIVWGMQDQILGGGLSAMEAKFPNASVTKTQAGHFLQEEVSTEIANALIRVIDQIEKK</sequence>
<dbReference type="InterPro" id="IPR029058">
    <property type="entry name" value="AB_hydrolase_fold"/>
</dbReference>
<dbReference type="SUPFAM" id="SSF53474">
    <property type="entry name" value="alpha/beta-Hydrolases"/>
    <property type="match status" value="1"/>
</dbReference>
<dbReference type="AlphaFoldDB" id="A0A383D9J4"/>
<organism evidence="1">
    <name type="scientific">marine metagenome</name>
    <dbReference type="NCBI Taxonomy" id="408172"/>
    <lineage>
        <taxon>unclassified sequences</taxon>
        <taxon>metagenomes</taxon>
        <taxon>ecological metagenomes</taxon>
    </lineage>
</organism>
<proteinExistence type="predicted"/>
<reference evidence="1" key="1">
    <citation type="submission" date="2018-05" db="EMBL/GenBank/DDBJ databases">
        <authorList>
            <person name="Lanie J.A."/>
            <person name="Ng W.-L."/>
            <person name="Kazmierczak K.M."/>
            <person name="Andrzejewski T.M."/>
            <person name="Davidsen T.M."/>
            <person name="Wayne K.J."/>
            <person name="Tettelin H."/>
            <person name="Glass J.I."/>
            <person name="Rusch D."/>
            <person name="Podicherti R."/>
            <person name="Tsui H.-C.T."/>
            <person name="Winkler M.E."/>
        </authorList>
    </citation>
    <scope>NUCLEOTIDE SEQUENCE</scope>
</reference>
<dbReference type="EMBL" id="UINC01215336">
    <property type="protein sequence ID" value="SVE40970.1"/>
    <property type="molecule type" value="Genomic_DNA"/>
</dbReference>
<gene>
    <name evidence="1" type="ORF">METZ01_LOCUS493824</name>
</gene>
<dbReference type="Gene3D" id="3.40.50.1820">
    <property type="entry name" value="alpha/beta hydrolase"/>
    <property type="match status" value="1"/>
</dbReference>
<evidence type="ECO:0008006" key="2">
    <source>
        <dbReference type="Google" id="ProtNLM"/>
    </source>
</evidence>